<keyword evidence="2" id="KW-1185">Reference proteome</keyword>
<keyword evidence="1" id="KW-0418">Kinase</keyword>
<proteinExistence type="predicted"/>
<dbReference type="Proteomes" id="UP001164539">
    <property type="component" value="Chromosome 5"/>
</dbReference>
<evidence type="ECO:0000313" key="1">
    <source>
        <dbReference type="EMBL" id="KAJ4719077.1"/>
    </source>
</evidence>
<evidence type="ECO:0000313" key="2">
    <source>
        <dbReference type="Proteomes" id="UP001164539"/>
    </source>
</evidence>
<dbReference type="EMBL" id="CM051398">
    <property type="protein sequence ID" value="KAJ4719077.1"/>
    <property type="molecule type" value="Genomic_DNA"/>
</dbReference>
<reference evidence="1 2" key="1">
    <citation type="journal article" date="2023" name="Science">
        <title>Complex scaffold remodeling in plant triterpene biosynthesis.</title>
        <authorList>
            <person name="De La Pena R."/>
            <person name="Hodgson H."/>
            <person name="Liu J.C."/>
            <person name="Stephenson M.J."/>
            <person name="Martin A.C."/>
            <person name="Owen C."/>
            <person name="Harkess A."/>
            <person name="Leebens-Mack J."/>
            <person name="Jimenez L.E."/>
            <person name="Osbourn A."/>
            <person name="Sattely E.S."/>
        </authorList>
    </citation>
    <scope>NUCLEOTIDE SEQUENCE [LARGE SCALE GENOMIC DNA]</scope>
    <source>
        <strain evidence="2">cv. JPN11</strain>
        <tissue evidence="1">Leaf</tissue>
    </source>
</reference>
<sequence length="224" mass="24495">MAKKLAISWVVFMIFLLACYVGASGSEAQILIKFKSSLLSSNESTLSRWDVSTDPCNGNTPNWNGLRCSRGMVTGLRLENASLMGIIDIDTLAQLPGLRSLNFMNNSIDGPMPSVNKLTFLRALSLSYNKFSGQIPADAFTGMNSMKKIHLGRNQFTGKIPESLTALQKLLELSLEGNHFEGKIPNFPKAQLTLLNLSYNQLEGPIPASLSNFNATSFEGMLIN</sequence>
<gene>
    <name evidence="1" type="ORF">OWV82_010695</name>
</gene>
<accession>A0ACC1Y5W5</accession>
<comment type="caution">
    <text evidence="1">The sequence shown here is derived from an EMBL/GenBank/DDBJ whole genome shotgun (WGS) entry which is preliminary data.</text>
</comment>
<protein>
    <submittedName>
        <fullName evidence="1">Leucine-rich repeat protein kinase family protein</fullName>
    </submittedName>
</protein>
<keyword evidence="1" id="KW-0808">Transferase</keyword>
<name>A0ACC1Y5W5_MELAZ</name>
<organism evidence="1 2">
    <name type="scientific">Melia azedarach</name>
    <name type="common">Chinaberry tree</name>
    <dbReference type="NCBI Taxonomy" id="155640"/>
    <lineage>
        <taxon>Eukaryota</taxon>
        <taxon>Viridiplantae</taxon>
        <taxon>Streptophyta</taxon>
        <taxon>Embryophyta</taxon>
        <taxon>Tracheophyta</taxon>
        <taxon>Spermatophyta</taxon>
        <taxon>Magnoliopsida</taxon>
        <taxon>eudicotyledons</taxon>
        <taxon>Gunneridae</taxon>
        <taxon>Pentapetalae</taxon>
        <taxon>rosids</taxon>
        <taxon>malvids</taxon>
        <taxon>Sapindales</taxon>
        <taxon>Meliaceae</taxon>
        <taxon>Melia</taxon>
    </lineage>
</organism>